<dbReference type="Gene3D" id="3.40.50.720">
    <property type="entry name" value="NAD(P)-binding Rossmann-like Domain"/>
    <property type="match status" value="1"/>
</dbReference>
<name>X0V8Y5_9ZZZZ</name>
<dbReference type="SUPFAM" id="SSF51735">
    <property type="entry name" value="NAD(P)-binding Rossmann-fold domains"/>
    <property type="match status" value="1"/>
</dbReference>
<dbReference type="InterPro" id="IPR036291">
    <property type="entry name" value="NAD(P)-bd_dom_sf"/>
</dbReference>
<evidence type="ECO:0000313" key="1">
    <source>
        <dbReference type="EMBL" id="GAF97090.1"/>
    </source>
</evidence>
<feature type="non-terminal residue" evidence="1">
    <location>
        <position position="1"/>
    </location>
</feature>
<organism evidence="1">
    <name type="scientific">marine sediment metagenome</name>
    <dbReference type="NCBI Taxonomy" id="412755"/>
    <lineage>
        <taxon>unclassified sequences</taxon>
        <taxon>metagenomes</taxon>
        <taxon>ecological metagenomes</taxon>
    </lineage>
</organism>
<gene>
    <name evidence="1" type="ORF">S01H1_21729</name>
</gene>
<dbReference type="EMBL" id="BARS01012102">
    <property type="protein sequence ID" value="GAF97090.1"/>
    <property type="molecule type" value="Genomic_DNA"/>
</dbReference>
<protein>
    <submittedName>
        <fullName evidence="1">Uncharacterized protein</fullName>
    </submittedName>
</protein>
<accession>X0V8Y5</accession>
<dbReference type="AlphaFoldDB" id="X0V8Y5"/>
<sequence length="126" mass="14862">TDNPSPANWYGFTKYAGELEIRNLIENYCIIRTSFRPVKWDFPTVYTNVYTSADYIDIIAKEIILCLNYNLNGIIHIGTPTKSLYELAKVRNPYIIPEECSDETFPKRRDLNIDNWFFEKRKRGNL</sequence>
<reference evidence="1" key="1">
    <citation type="journal article" date="2014" name="Front. Microbiol.">
        <title>High frequency of phylogenetically diverse reductive dehalogenase-homologous genes in deep subseafloor sedimentary metagenomes.</title>
        <authorList>
            <person name="Kawai M."/>
            <person name="Futagami T."/>
            <person name="Toyoda A."/>
            <person name="Takaki Y."/>
            <person name="Nishi S."/>
            <person name="Hori S."/>
            <person name="Arai W."/>
            <person name="Tsubouchi T."/>
            <person name="Morono Y."/>
            <person name="Uchiyama I."/>
            <person name="Ito T."/>
            <person name="Fujiyama A."/>
            <person name="Inagaki F."/>
            <person name="Takami H."/>
        </authorList>
    </citation>
    <scope>NUCLEOTIDE SEQUENCE</scope>
    <source>
        <strain evidence="1">Expedition CK06-06</strain>
    </source>
</reference>
<comment type="caution">
    <text evidence="1">The sequence shown here is derived from an EMBL/GenBank/DDBJ whole genome shotgun (WGS) entry which is preliminary data.</text>
</comment>
<proteinExistence type="predicted"/>